<keyword evidence="1" id="KW-0472">Membrane</keyword>
<organism evidence="3 4">
    <name type="scientific">Chryseolinea soli</name>
    <dbReference type="NCBI Taxonomy" id="2321403"/>
    <lineage>
        <taxon>Bacteria</taxon>
        <taxon>Pseudomonadati</taxon>
        <taxon>Bacteroidota</taxon>
        <taxon>Cytophagia</taxon>
        <taxon>Cytophagales</taxon>
        <taxon>Fulvivirgaceae</taxon>
        <taxon>Chryseolinea</taxon>
    </lineage>
</organism>
<evidence type="ECO:0000313" key="3">
    <source>
        <dbReference type="EMBL" id="AYB30914.1"/>
    </source>
</evidence>
<protein>
    <submittedName>
        <fullName evidence="3">LytTR family transcriptional regulator</fullName>
    </submittedName>
</protein>
<evidence type="ECO:0000259" key="2">
    <source>
        <dbReference type="SMART" id="SM00850"/>
    </source>
</evidence>
<dbReference type="AlphaFoldDB" id="A0A385SJ22"/>
<gene>
    <name evidence="3" type="ORF">D4L85_10130</name>
</gene>
<feature type="transmembrane region" description="Helical" evidence="1">
    <location>
        <begin position="74"/>
        <end position="96"/>
    </location>
</feature>
<name>A0A385SJ22_9BACT</name>
<dbReference type="Pfam" id="PF04397">
    <property type="entry name" value="LytTR"/>
    <property type="match status" value="1"/>
</dbReference>
<evidence type="ECO:0000256" key="1">
    <source>
        <dbReference type="SAM" id="Phobius"/>
    </source>
</evidence>
<sequence length="275" mass="31347">MRLRRILEPVFLGCTANVAINFLFNPRAFEVIPNEFIVACILSIPITEGNRSIDRRLEKRITWLENPRKRLVTHFLLISLLLLIFLNVLGNGYMWIAQKGFFSWKELLTINLVTLCLAMILTLMQWGTHFYSRWVHAESKASASAKMAKDLKMSIAGTSQSIEIQKGISKIRMEIQAIRMAKIAFGTVRLYSNDGECGVFPGTLSQLSAQLPGYWFFQVTRDAILHREMINSISTSTFGKIQVTIKQPHDAGFIVSRPKAAAFRKWYNSKSARKE</sequence>
<dbReference type="KEGG" id="chk:D4L85_10130"/>
<dbReference type="EMBL" id="CP032382">
    <property type="protein sequence ID" value="AYB30914.1"/>
    <property type="molecule type" value="Genomic_DNA"/>
</dbReference>
<dbReference type="SMART" id="SM00850">
    <property type="entry name" value="LytTR"/>
    <property type="match status" value="1"/>
</dbReference>
<dbReference type="InterPro" id="IPR007492">
    <property type="entry name" value="LytTR_DNA-bd_dom"/>
</dbReference>
<reference evidence="4" key="1">
    <citation type="submission" date="2018-09" db="EMBL/GenBank/DDBJ databases">
        <title>Chryseolinea sp. KIS68-18 isolated from soil.</title>
        <authorList>
            <person name="Weon H.-Y."/>
            <person name="Kwon S.-W."/>
            <person name="Lee S.A."/>
        </authorList>
    </citation>
    <scope>NUCLEOTIDE SEQUENCE [LARGE SCALE GENOMIC DNA]</scope>
    <source>
        <strain evidence="4">KIS68-18</strain>
    </source>
</reference>
<dbReference type="Gene3D" id="2.40.50.1020">
    <property type="entry name" value="LytTr DNA-binding domain"/>
    <property type="match status" value="1"/>
</dbReference>
<feature type="transmembrane region" description="Helical" evidence="1">
    <location>
        <begin position="108"/>
        <end position="126"/>
    </location>
</feature>
<keyword evidence="4" id="KW-1185">Reference proteome</keyword>
<dbReference type="GO" id="GO:0003677">
    <property type="term" value="F:DNA binding"/>
    <property type="evidence" value="ECO:0007669"/>
    <property type="project" value="InterPro"/>
</dbReference>
<keyword evidence="1" id="KW-1133">Transmembrane helix</keyword>
<dbReference type="Proteomes" id="UP000266183">
    <property type="component" value="Chromosome"/>
</dbReference>
<keyword evidence="1" id="KW-0812">Transmembrane</keyword>
<proteinExistence type="predicted"/>
<feature type="domain" description="HTH LytTR-type" evidence="2">
    <location>
        <begin position="168"/>
        <end position="268"/>
    </location>
</feature>
<accession>A0A385SJ22</accession>
<evidence type="ECO:0000313" key="4">
    <source>
        <dbReference type="Proteomes" id="UP000266183"/>
    </source>
</evidence>